<keyword evidence="1" id="KW-0472">Membrane</keyword>
<reference evidence="2" key="1">
    <citation type="submission" date="2021-05" db="EMBL/GenBank/DDBJ databases">
        <authorList>
            <person name="Zhang X."/>
        </authorList>
    </citation>
    <scope>NUCLEOTIDE SEQUENCE</scope>
    <source>
        <plasmid evidence="2">p59001-phv</plasmid>
    </source>
</reference>
<proteinExistence type="predicted"/>
<name>A0A8E6L7B2_KLEPN</name>
<keyword evidence="1" id="KW-1133">Transmembrane helix</keyword>
<feature type="transmembrane region" description="Helical" evidence="1">
    <location>
        <begin position="20"/>
        <end position="42"/>
    </location>
</feature>
<sequence length="43" mass="5279">MLNISFLFYHDFFHYLPRFTINNILLQCIAILFTYLAIYKYIA</sequence>
<geneLocation type="plasmid" evidence="2">
    <name>p59001-phv</name>
</geneLocation>
<dbReference type="EMBL" id="MZ156797">
    <property type="protein sequence ID" value="QVQ59113.1"/>
    <property type="molecule type" value="Genomic_DNA"/>
</dbReference>
<protein>
    <submittedName>
        <fullName evidence="2">Uncharacterized protein</fullName>
    </submittedName>
</protein>
<organism evidence="2">
    <name type="scientific">Klebsiella pneumoniae</name>
    <dbReference type="NCBI Taxonomy" id="573"/>
    <lineage>
        <taxon>Bacteria</taxon>
        <taxon>Pseudomonadati</taxon>
        <taxon>Pseudomonadota</taxon>
        <taxon>Gammaproteobacteria</taxon>
        <taxon>Enterobacterales</taxon>
        <taxon>Enterobacteriaceae</taxon>
        <taxon>Klebsiella/Raoultella group</taxon>
        <taxon>Klebsiella</taxon>
        <taxon>Klebsiella pneumoniae complex</taxon>
    </lineage>
</organism>
<evidence type="ECO:0000256" key="1">
    <source>
        <dbReference type="SAM" id="Phobius"/>
    </source>
</evidence>
<accession>A0A8E6L7B2</accession>
<keyword evidence="2" id="KW-0614">Plasmid</keyword>
<dbReference type="AlphaFoldDB" id="A0A8E6L7B2"/>
<keyword evidence="1" id="KW-0812">Transmembrane</keyword>
<evidence type="ECO:0000313" key="2">
    <source>
        <dbReference type="EMBL" id="QVQ59113.1"/>
    </source>
</evidence>